<dbReference type="GO" id="GO:0000976">
    <property type="term" value="F:transcription cis-regulatory region binding"/>
    <property type="evidence" value="ECO:0007669"/>
    <property type="project" value="TreeGrafter"/>
</dbReference>
<reference evidence="6 7" key="1">
    <citation type="submission" date="2020-08" db="EMBL/GenBank/DDBJ databases">
        <title>Bridging the membrane lipid divide: bacteria of the FCB group superphylum have the potential to synthesize archaeal ether lipids.</title>
        <authorList>
            <person name="Villanueva L."/>
            <person name="Von Meijenfeldt F.A.B."/>
            <person name="Westbye A.B."/>
            <person name="Yadav S."/>
            <person name="Hopmans E.C."/>
            <person name="Dutilh B.E."/>
            <person name="Sinninghe Damste J.S."/>
        </authorList>
    </citation>
    <scope>NUCLEOTIDE SEQUENCE [LARGE SCALE GENOMIC DNA]</scope>
    <source>
        <strain evidence="6">NIOZ-UU36</strain>
    </source>
</reference>
<keyword evidence="2" id="KW-0805">Transcription regulation</keyword>
<proteinExistence type="inferred from homology"/>
<comment type="caution">
    <text evidence="6">The sequence shown here is derived from an EMBL/GenBank/DDBJ whole genome shotgun (WGS) entry which is preliminary data.</text>
</comment>
<keyword evidence="4" id="KW-0804">Transcription</keyword>
<name>A0A8J6TE05_9CHLR</name>
<dbReference type="Gene3D" id="3.40.190.290">
    <property type="match status" value="1"/>
</dbReference>
<dbReference type="PANTHER" id="PTHR30126">
    <property type="entry name" value="HTH-TYPE TRANSCRIPTIONAL REGULATOR"/>
    <property type="match status" value="1"/>
</dbReference>
<dbReference type="PROSITE" id="PS50931">
    <property type="entry name" value="HTH_LYSR"/>
    <property type="match status" value="1"/>
</dbReference>
<dbReference type="Pfam" id="PF03466">
    <property type="entry name" value="LysR_substrate"/>
    <property type="match status" value="1"/>
</dbReference>
<dbReference type="InterPro" id="IPR000847">
    <property type="entry name" value="LysR_HTH_N"/>
</dbReference>
<dbReference type="FunFam" id="1.10.10.10:FF:000001">
    <property type="entry name" value="LysR family transcriptional regulator"/>
    <property type="match status" value="1"/>
</dbReference>
<evidence type="ECO:0000256" key="3">
    <source>
        <dbReference type="ARBA" id="ARBA00023125"/>
    </source>
</evidence>
<comment type="similarity">
    <text evidence="1">Belongs to the LysR transcriptional regulatory family.</text>
</comment>
<dbReference type="PRINTS" id="PR00039">
    <property type="entry name" value="HTHLYSR"/>
</dbReference>
<evidence type="ECO:0000313" key="7">
    <source>
        <dbReference type="Proteomes" id="UP000614469"/>
    </source>
</evidence>
<protein>
    <submittedName>
        <fullName evidence="6">LysR family transcriptional regulator</fullName>
    </submittedName>
</protein>
<gene>
    <name evidence="6" type="ORF">H8E29_02030</name>
</gene>
<evidence type="ECO:0000256" key="1">
    <source>
        <dbReference type="ARBA" id="ARBA00009437"/>
    </source>
</evidence>
<dbReference type="Gene3D" id="1.10.10.10">
    <property type="entry name" value="Winged helix-like DNA-binding domain superfamily/Winged helix DNA-binding domain"/>
    <property type="match status" value="1"/>
</dbReference>
<evidence type="ECO:0000256" key="2">
    <source>
        <dbReference type="ARBA" id="ARBA00023015"/>
    </source>
</evidence>
<evidence type="ECO:0000256" key="4">
    <source>
        <dbReference type="ARBA" id="ARBA00023163"/>
    </source>
</evidence>
<dbReference type="GO" id="GO:0003700">
    <property type="term" value="F:DNA-binding transcription factor activity"/>
    <property type="evidence" value="ECO:0007669"/>
    <property type="project" value="InterPro"/>
</dbReference>
<keyword evidence="3" id="KW-0238">DNA-binding</keyword>
<dbReference type="Proteomes" id="UP000614469">
    <property type="component" value="Unassembled WGS sequence"/>
</dbReference>
<dbReference type="InterPro" id="IPR005119">
    <property type="entry name" value="LysR_subst-bd"/>
</dbReference>
<dbReference type="EMBL" id="JACNJN010000037">
    <property type="protein sequence ID" value="MBC8334018.1"/>
    <property type="molecule type" value="Genomic_DNA"/>
</dbReference>
<organism evidence="6 7">
    <name type="scientific">Candidatus Desulfolinea nitratireducens</name>
    <dbReference type="NCBI Taxonomy" id="2841698"/>
    <lineage>
        <taxon>Bacteria</taxon>
        <taxon>Bacillati</taxon>
        <taxon>Chloroflexota</taxon>
        <taxon>Anaerolineae</taxon>
        <taxon>Anaerolineales</taxon>
        <taxon>Anaerolineales incertae sedis</taxon>
        <taxon>Candidatus Desulfolinea</taxon>
    </lineage>
</organism>
<accession>A0A8J6TE05</accession>
<dbReference type="AlphaFoldDB" id="A0A8J6TE05"/>
<dbReference type="Pfam" id="PF00126">
    <property type="entry name" value="HTH_1"/>
    <property type="match status" value="1"/>
</dbReference>
<dbReference type="InterPro" id="IPR036390">
    <property type="entry name" value="WH_DNA-bd_sf"/>
</dbReference>
<dbReference type="InterPro" id="IPR036388">
    <property type="entry name" value="WH-like_DNA-bd_sf"/>
</dbReference>
<dbReference type="SUPFAM" id="SSF46785">
    <property type="entry name" value="Winged helix' DNA-binding domain"/>
    <property type="match status" value="1"/>
</dbReference>
<evidence type="ECO:0000313" key="6">
    <source>
        <dbReference type="EMBL" id="MBC8334018.1"/>
    </source>
</evidence>
<dbReference type="SUPFAM" id="SSF53850">
    <property type="entry name" value="Periplasmic binding protein-like II"/>
    <property type="match status" value="1"/>
</dbReference>
<sequence>MTELKVFITAAEEMNFSRAAQRLHLSQSAVSQNIRSLERSYNVELFIRRGRSVSLSEAGQAILPMARELFNTSRLLEDALHNIHGEICGLIDIGCSTTSGKYLLPNMVASFRNLYPKVCANINVLGRRSVVNGLLEEKFCMGVLSKRIEHSQLEYQPFYEDRVILIVPPDHPWGEYGKALPSDLIDQPLILREKTAGTREVMQEGLQSHGITQDMLNVVMEVGNAEAIEIAVEEGIGIAFISELAAARPLSLGYIKKVELEGLDLQRTLFMARHIPTPFTRAQSLFWDFVKEKQNMNGETVLDNLIGTSVTI</sequence>
<evidence type="ECO:0000259" key="5">
    <source>
        <dbReference type="PROSITE" id="PS50931"/>
    </source>
</evidence>
<feature type="domain" description="HTH lysR-type" evidence="5">
    <location>
        <begin position="1"/>
        <end position="56"/>
    </location>
</feature>
<dbReference type="PANTHER" id="PTHR30126:SF39">
    <property type="entry name" value="HTH-TYPE TRANSCRIPTIONAL REGULATOR CYSL"/>
    <property type="match status" value="1"/>
</dbReference>